<keyword evidence="4" id="KW-1133">Transmembrane helix</keyword>
<dbReference type="GO" id="GO:0000155">
    <property type="term" value="F:phosphorelay sensor kinase activity"/>
    <property type="evidence" value="ECO:0007669"/>
    <property type="project" value="InterPro"/>
</dbReference>
<dbReference type="PROSITE" id="PS50113">
    <property type="entry name" value="PAC"/>
    <property type="match status" value="1"/>
</dbReference>
<dbReference type="InterPro" id="IPR036097">
    <property type="entry name" value="HisK_dim/P_sf"/>
</dbReference>
<name>A0A9X2F9N3_9SPHI</name>
<dbReference type="PANTHER" id="PTHR43547">
    <property type="entry name" value="TWO-COMPONENT HISTIDINE KINASE"/>
    <property type="match status" value="1"/>
</dbReference>
<dbReference type="Gene3D" id="1.10.287.130">
    <property type="match status" value="1"/>
</dbReference>
<dbReference type="InterPro" id="IPR004358">
    <property type="entry name" value="Sig_transdc_His_kin-like_C"/>
</dbReference>
<accession>A0A9X2F9N3</accession>
<evidence type="ECO:0000259" key="5">
    <source>
        <dbReference type="PROSITE" id="PS50109"/>
    </source>
</evidence>
<dbReference type="SUPFAM" id="SSF55785">
    <property type="entry name" value="PYP-like sensor domain (PAS domain)"/>
    <property type="match status" value="1"/>
</dbReference>
<evidence type="ECO:0000256" key="4">
    <source>
        <dbReference type="SAM" id="Phobius"/>
    </source>
</evidence>
<dbReference type="Pfam" id="PF02518">
    <property type="entry name" value="HATPase_c"/>
    <property type="match status" value="1"/>
</dbReference>
<protein>
    <recommendedName>
        <fullName evidence="2">histidine kinase</fullName>
        <ecNumber evidence="2">2.7.13.3</ecNumber>
    </recommendedName>
</protein>
<evidence type="ECO:0000256" key="2">
    <source>
        <dbReference type="ARBA" id="ARBA00012438"/>
    </source>
</evidence>
<dbReference type="SMART" id="SM00387">
    <property type="entry name" value="HATPase_c"/>
    <property type="match status" value="1"/>
</dbReference>
<dbReference type="Gene3D" id="3.30.565.10">
    <property type="entry name" value="Histidine kinase-like ATPase, C-terminal domain"/>
    <property type="match status" value="1"/>
</dbReference>
<evidence type="ECO:0000259" key="6">
    <source>
        <dbReference type="PROSITE" id="PS50113"/>
    </source>
</evidence>
<feature type="domain" description="PAC" evidence="6">
    <location>
        <begin position="302"/>
        <end position="354"/>
    </location>
</feature>
<evidence type="ECO:0000256" key="3">
    <source>
        <dbReference type="ARBA" id="ARBA00022553"/>
    </source>
</evidence>
<dbReference type="InterPro" id="IPR036890">
    <property type="entry name" value="HATPase_C_sf"/>
</dbReference>
<dbReference type="RefSeq" id="WP_252587484.1">
    <property type="nucleotide sequence ID" value="NZ_JAMWYS010000028.1"/>
</dbReference>
<comment type="catalytic activity">
    <reaction evidence="1">
        <text>ATP + protein L-histidine = ADP + protein N-phospho-L-histidine.</text>
        <dbReference type="EC" id="2.7.13.3"/>
    </reaction>
</comment>
<evidence type="ECO:0000313" key="8">
    <source>
        <dbReference type="Proteomes" id="UP001155182"/>
    </source>
</evidence>
<organism evidence="7 8">
    <name type="scientific">Solitalea agri</name>
    <dbReference type="NCBI Taxonomy" id="2953739"/>
    <lineage>
        <taxon>Bacteria</taxon>
        <taxon>Pseudomonadati</taxon>
        <taxon>Bacteroidota</taxon>
        <taxon>Sphingobacteriia</taxon>
        <taxon>Sphingobacteriales</taxon>
        <taxon>Sphingobacteriaceae</taxon>
        <taxon>Solitalea</taxon>
    </lineage>
</organism>
<dbReference type="InterPro" id="IPR005467">
    <property type="entry name" value="His_kinase_dom"/>
</dbReference>
<dbReference type="Proteomes" id="UP001155182">
    <property type="component" value="Unassembled WGS sequence"/>
</dbReference>
<reference evidence="7" key="1">
    <citation type="submission" date="2022-06" db="EMBL/GenBank/DDBJ databases">
        <title>Solitalea sp. MAHUQ-68 isolated from rhizospheric soil.</title>
        <authorList>
            <person name="Huq M.A."/>
        </authorList>
    </citation>
    <scope>NUCLEOTIDE SEQUENCE</scope>
    <source>
        <strain evidence="7">MAHUQ-68</strain>
    </source>
</reference>
<dbReference type="InterPro" id="IPR000700">
    <property type="entry name" value="PAS-assoc_C"/>
</dbReference>
<keyword evidence="4" id="KW-0812">Transmembrane</keyword>
<dbReference type="Pfam" id="PF13426">
    <property type="entry name" value="PAS_9"/>
    <property type="match status" value="1"/>
</dbReference>
<feature type="domain" description="Histidine kinase" evidence="5">
    <location>
        <begin position="372"/>
        <end position="584"/>
    </location>
</feature>
<dbReference type="SMART" id="SM00388">
    <property type="entry name" value="HisKA"/>
    <property type="match status" value="1"/>
</dbReference>
<dbReference type="Gene3D" id="3.30.450.20">
    <property type="entry name" value="PAS domain"/>
    <property type="match status" value="1"/>
</dbReference>
<sequence>MTKRLLPFIALFFILAGTLVLLNFLGLQALAAVRAYVNGESQYSKAQKEAVYNLSLYISTRNELYFQKFQRNIEIPLGGQRARNELQKSNPNIKVVRLTLTEGGTHPDDVRNMIMLFKYGKNTSLMRKPIALWSEGDIYINKLHSLAFNIHNAIINKQLSNEQVKTAERAIYLINEKLTVLEDQFAVELNKAGRSLKSQIIFTTIVISFLLSVICIGLTAIFINQLKESGEKYSQLFRESLDMVFITSVGGEIIDINQAGLELLEVNSKEEINLNRSILPFYGDSENRMRIRAEVDKSGFVKDYPLTMVSAKGKILNLLISGTAIKNRQDEIIGYRGIGRDVTHKLFSEEQLIRKNVELEKINTELDRLVYTTSHDLRSPLSSVLGLINLAKNEPLEKERSNYFGLMEKTIKKLDKLVIDIMNYSRNSRLELLVEEVWFDRLTEESIESFKFIKNVSKIKFSRVIQQEVPFYSDKNRITTILNNLIYNAIKFHEYRKKEPFIYIEVTVKNSLAVIRVKDNGKGIEEKHQTKVFDMFYKGTQVASGSGLGLYIVKEMTTKLKGKISMYSFHGTGTEFVIQLPELSEESTKG</sequence>
<dbReference type="EMBL" id="JAMWYS010000028">
    <property type="protein sequence ID" value="MCO4292993.1"/>
    <property type="molecule type" value="Genomic_DNA"/>
</dbReference>
<dbReference type="SUPFAM" id="SSF47384">
    <property type="entry name" value="Homodimeric domain of signal transducing histidine kinase"/>
    <property type="match status" value="1"/>
</dbReference>
<evidence type="ECO:0000313" key="7">
    <source>
        <dbReference type="EMBL" id="MCO4292993.1"/>
    </source>
</evidence>
<evidence type="ECO:0000256" key="1">
    <source>
        <dbReference type="ARBA" id="ARBA00000085"/>
    </source>
</evidence>
<keyword evidence="8" id="KW-1185">Reference proteome</keyword>
<dbReference type="AlphaFoldDB" id="A0A9X2F9N3"/>
<dbReference type="EC" id="2.7.13.3" evidence="2"/>
<dbReference type="PRINTS" id="PR00344">
    <property type="entry name" value="BCTRLSENSOR"/>
</dbReference>
<keyword evidence="4" id="KW-0472">Membrane</keyword>
<dbReference type="InterPro" id="IPR000014">
    <property type="entry name" value="PAS"/>
</dbReference>
<dbReference type="PANTHER" id="PTHR43547:SF2">
    <property type="entry name" value="HYBRID SIGNAL TRANSDUCTION HISTIDINE KINASE C"/>
    <property type="match status" value="1"/>
</dbReference>
<dbReference type="CDD" id="cd00082">
    <property type="entry name" value="HisKA"/>
    <property type="match status" value="1"/>
</dbReference>
<keyword evidence="7" id="KW-0418">Kinase</keyword>
<gene>
    <name evidence="7" type="ORF">NF867_08975</name>
</gene>
<dbReference type="SUPFAM" id="SSF55874">
    <property type="entry name" value="ATPase domain of HSP90 chaperone/DNA topoisomerase II/histidine kinase"/>
    <property type="match status" value="1"/>
</dbReference>
<dbReference type="NCBIfam" id="TIGR00229">
    <property type="entry name" value="sensory_box"/>
    <property type="match status" value="1"/>
</dbReference>
<dbReference type="CDD" id="cd00130">
    <property type="entry name" value="PAS"/>
    <property type="match status" value="1"/>
</dbReference>
<feature type="transmembrane region" description="Helical" evidence="4">
    <location>
        <begin position="200"/>
        <end position="223"/>
    </location>
</feature>
<keyword evidence="7" id="KW-0808">Transferase</keyword>
<dbReference type="InterPro" id="IPR003594">
    <property type="entry name" value="HATPase_dom"/>
</dbReference>
<comment type="caution">
    <text evidence="7">The sequence shown here is derived from an EMBL/GenBank/DDBJ whole genome shotgun (WGS) entry which is preliminary data.</text>
</comment>
<dbReference type="InterPro" id="IPR003661">
    <property type="entry name" value="HisK_dim/P_dom"/>
</dbReference>
<dbReference type="Pfam" id="PF00512">
    <property type="entry name" value="HisKA"/>
    <property type="match status" value="1"/>
</dbReference>
<dbReference type="PROSITE" id="PS50109">
    <property type="entry name" value="HIS_KIN"/>
    <property type="match status" value="1"/>
</dbReference>
<proteinExistence type="predicted"/>
<keyword evidence="3" id="KW-0597">Phosphoprotein</keyword>
<dbReference type="CDD" id="cd00075">
    <property type="entry name" value="HATPase"/>
    <property type="match status" value="1"/>
</dbReference>
<dbReference type="InterPro" id="IPR035965">
    <property type="entry name" value="PAS-like_dom_sf"/>
</dbReference>